<protein>
    <submittedName>
        <fullName evidence="2">Uncharacterized protein</fullName>
    </submittedName>
</protein>
<dbReference type="STRING" id="177437.HRM2_18660"/>
<keyword evidence="3" id="KW-1185">Reference proteome</keyword>
<dbReference type="AlphaFoldDB" id="C0QBV6"/>
<dbReference type="HOGENOM" id="CLU_198877_0_0_7"/>
<dbReference type="eggNOG" id="ENOG50332VN">
    <property type="taxonomic scope" value="Bacteria"/>
</dbReference>
<dbReference type="KEGG" id="dat:HRM2_18660"/>
<dbReference type="OrthoDB" id="5422277at2"/>
<accession>C0QBV6</accession>
<dbReference type="EMBL" id="CP001087">
    <property type="protein sequence ID" value="ACN14968.1"/>
    <property type="molecule type" value="Genomic_DNA"/>
</dbReference>
<organism evidence="2 3">
    <name type="scientific">Desulforapulum autotrophicum (strain ATCC 43914 / DSM 3382 / VKM B-1955 / HRM2)</name>
    <name type="common">Desulfobacterium autotrophicum</name>
    <dbReference type="NCBI Taxonomy" id="177437"/>
    <lineage>
        <taxon>Bacteria</taxon>
        <taxon>Pseudomonadati</taxon>
        <taxon>Thermodesulfobacteriota</taxon>
        <taxon>Desulfobacteria</taxon>
        <taxon>Desulfobacterales</taxon>
        <taxon>Desulfobacteraceae</taxon>
        <taxon>Desulforapulum</taxon>
    </lineage>
</organism>
<feature type="transmembrane region" description="Helical" evidence="1">
    <location>
        <begin position="39"/>
        <end position="62"/>
    </location>
</feature>
<evidence type="ECO:0000313" key="3">
    <source>
        <dbReference type="Proteomes" id="UP000000442"/>
    </source>
</evidence>
<evidence type="ECO:0000256" key="1">
    <source>
        <dbReference type="SAM" id="Phobius"/>
    </source>
</evidence>
<keyword evidence="1" id="KW-1133">Transmembrane helix</keyword>
<keyword evidence="1" id="KW-0472">Membrane</keyword>
<sequence>MKYYWWPLQTGLVLLSLFFLIFGVDLLMGAYSLKDPFSFIMTFFAACLIILISLTLFAGFIIRMVGVYKQLKNNTIKETKR</sequence>
<proteinExistence type="predicted"/>
<keyword evidence="1" id="KW-0812">Transmembrane</keyword>
<reference evidence="2 3" key="1">
    <citation type="journal article" date="2009" name="Environ. Microbiol.">
        <title>Genome sequence of Desulfobacterium autotrophicum HRM2, a marine sulfate reducer oxidizing organic carbon completely to carbon dioxide.</title>
        <authorList>
            <person name="Strittmatter A.W."/>
            <person name="Liesegang H."/>
            <person name="Rabus R."/>
            <person name="Decker I."/>
            <person name="Amann J."/>
            <person name="Andres S."/>
            <person name="Henne A."/>
            <person name="Fricke W.F."/>
            <person name="Martinez-Arias R."/>
            <person name="Bartels D."/>
            <person name="Goesmann A."/>
            <person name="Krause L."/>
            <person name="Puehler A."/>
            <person name="Klenk H.P."/>
            <person name="Richter M."/>
            <person name="Schuler M."/>
            <person name="Gloeckner F.O."/>
            <person name="Meyerdierks A."/>
            <person name="Gottschalk G."/>
            <person name="Amann R."/>
        </authorList>
    </citation>
    <scope>NUCLEOTIDE SEQUENCE [LARGE SCALE GENOMIC DNA]</scope>
    <source>
        <strain evidence="3">ATCC 43914 / DSM 3382 / HRM2</strain>
    </source>
</reference>
<dbReference type="RefSeq" id="WP_015903754.1">
    <property type="nucleotide sequence ID" value="NC_012108.1"/>
</dbReference>
<gene>
    <name evidence="2" type="ordered locus">HRM2_18660</name>
</gene>
<evidence type="ECO:0000313" key="2">
    <source>
        <dbReference type="EMBL" id="ACN14968.1"/>
    </source>
</evidence>
<feature type="transmembrane region" description="Helical" evidence="1">
    <location>
        <begin position="12"/>
        <end position="33"/>
    </location>
</feature>
<dbReference type="Proteomes" id="UP000000442">
    <property type="component" value="Chromosome"/>
</dbReference>
<name>C0QBV6_DESAH</name>